<dbReference type="OrthoDB" id="2336871at2759"/>
<reference evidence="3" key="1">
    <citation type="journal article" date="2020" name="bioRxiv">
        <title>Whole genome comparisons of ergot fungi reveals the divergence and evolution of species within the genus Claviceps are the result of varying mechanisms driving genome evolution and host range expansion.</title>
        <authorList>
            <person name="Wyka S.A."/>
            <person name="Mondo S.J."/>
            <person name="Liu M."/>
            <person name="Dettman J."/>
            <person name="Nalam V."/>
            <person name="Broders K.D."/>
        </authorList>
    </citation>
    <scope>NUCLEOTIDE SEQUENCE</scope>
    <source>
        <strain evidence="3">CCC 489</strain>
    </source>
</reference>
<organism evidence="3 4">
    <name type="scientific">Claviceps africana</name>
    <dbReference type="NCBI Taxonomy" id="83212"/>
    <lineage>
        <taxon>Eukaryota</taxon>
        <taxon>Fungi</taxon>
        <taxon>Dikarya</taxon>
        <taxon>Ascomycota</taxon>
        <taxon>Pezizomycotina</taxon>
        <taxon>Sordariomycetes</taxon>
        <taxon>Hypocreomycetidae</taxon>
        <taxon>Hypocreales</taxon>
        <taxon>Clavicipitaceae</taxon>
        <taxon>Claviceps</taxon>
    </lineage>
</organism>
<evidence type="ECO:0000256" key="2">
    <source>
        <dbReference type="SAM" id="SignalP"/>
    </source>
</evidence>
<sequence>MLFKAFIVSFFGLSVAVEAAQTSFRSPIARTLELRQQRGDQRGKNSGIQIGGSLGGNQGGSQGQNRKDDQGDNQGDNQGGNSVDDGRLALNPDLVQTASQDDGNNPGADGQAASATSNNNFINFCSGKTLTNGKQIKKGSCNGIPMGNIPATDRMVSSVFVNPQNGANLPANRDFKIQVQMINFKAGTFTNATSTYYSAPQDLDAQGNIIGHTHVTIQDTGKGLNPKRPLDPTQFAFFKGINDAGNGNGLLAADVTGGLPAACLQPPTINLCSCQLPSEVPRMTAFGLQSVGVPAAAAAAAAAATLAIMATGMLMATLMESPTVKVKEVKQIKQVKQVEEDEEVKQVSKGVNRLPMVKMAEPAMLNFLALRVASRAKHRMAIKVLSRLMPKAAGRLEPKRPARLKTNPRVGRTAIKQLSRADVLARAMVAVLQLDSAGPPGPPAGLRCDAWRIAAADDVDKAVLGAELRRSSFDLYR</sequence>
<feature type="compositionally biased region" description="Low complexity" evidence="1">
    <location>
        <begin position="72"/>
        <end position="83"/>
    </location>
</feature>
<keyword evidence="4" id="KW-1185">Reference proteome</keyword>
<feature type="compositionally biased region" description="Gly residues" evidence="1">
    <location>
        <begin position="49"/>
        <end position="62"/>
    </location>
</feature>
<evidence type="ECO:0000256" key="1">
    <source>
        <dbReference type="SAM" id="MobiDB-lite"/>
    </source>
</evidence>
<evidence type="ECO:0000313" key="4">
    <source>
        <dbReference type="Proteomes" id="UP000811619"/>
    </source>
</evidence>
<evidence type="ECO:0000313" key="3">
    <source>
        <dbReference type="EMBL" id="KAG5927852.1"/>
    </source>
</evidence>
<keyword evidence="2" id="KW-0732">Signal</keyword>
<name>A0A8K0NJ35_9HYPO</name>
<feature type="region of interest" description="Disordered" evidence="1">
    <location>
        <begin position="35"/>
        <end position="117"/>
    </location>
</feature>
<feature type="compositionally biased region" description="Polar residues" evidence="1">
    <location>
        <begin position="94"/>
        <end position="103"/>
    </location>
</feature>
<dbReference type="Proteomes" id="UP000811619">
    <property type="component" value="Unassembled WGS sequence"/>
</dbReference>
<dbReference type="AlphaFoldDB" id="A0A8K0NJ35"/>
<evidence type="ECO:0008006" key="5">
    <source>
        <dbReference type="Google" id="ProtNLM"/>
    </source>
</evidence>
<protein>
    <recommendedName>
        <fullName evidence="5">Ribosomal protein s17</fullName>
    </recommendedName>
</protein>
<dbReference type="InterPro" id="IPR053216">
    <property type="entry name" value="Appressorial_penetr-assoc"/>
</dbReference>
<feature type="chain" id="PRO_5035422585" description="Ribosomal protein s17" evidence="2">
    <location>
        <begin position="20"/>
        <end position="477"/>
    </location>
</feature>
<dbReference type="EMBL" id="SRPY01000151">
    <property type="protein sequence ID" value="KAG5927852.1"/>
    <property type="molecule type" value="Genomic_DNA"/>
</dbReference>
<gene>
    <name evidence="3" type="ORF">E4U42_001694</name>
</gene>
<accession>A0A8K0NJ35</accession>
<dbReference type="PANTHER" id="PTHR34587">
    <property type="entry name" value="VWFA DOMAIN-CONTAINING PROTEIN"/>
    <property type="match status" value="1"/>
</dbReference>
<feature type="signal peptide" evidence="2">
    <location>
        <begin position="1"/>
        <end position="19"/>
    </location>
</feature>
<dbReference type="PANTHER" id="PTHR34587:SF2">
    <property type="entry name" value="G-PROTEIN COUPLED RECEPTORS FAMILY 1 PROFILE DOMAIN-CONTAINING PROTEIN"/>
    <property type="match status" value="1"/>
</dbReference>
<comment type="caution">
    <text evidence="3">The sequence shown here is derived from an EMBL/GenBank/DDBJ whole genome shotgun (WGS) entry which is preliminary data.</text>
</comment>
<proteinExistence type="predicted"/>